<reference evidence="1 2" key="1">
    <citation type="submission" date="2024-04" db="EMBL/GenBank/DDBJ databases">
        <title>genome sequences of Mucor flavus KT1a and Helicostylum pulchrum KT1b strains isolated from the surface of a dry-aged beef.</title>
        <authorList>
            <person name="Toyotome T."/>
            <person name="Hosono M."/>
            <person name="Torimaru M."/>
            <person name="Fukuda K."/>
            <person name="Mikami N."/>
        </authorList>
    </citation>
    <scope>NUCLEOTIDE SEQUENCE [LARGE SCALE GENOMIC DNA]</scope>
    <source>
        <strain evidence="1 2">KT1a</strain>
    </source>
</reference>
<evidence type="ECO:0000313" key="2">
    <source>
        <dbReference type="Proteomes" id="UP001473302"/>
    </source>
</evidence>
<dbReference type="EMBL" id="BAABUK010000010">
    <property type="protein sequence ID" value="GAA5811627.1"/>
    <property type="molecule type" value="Genomic_DNA"/>
</dbReference>
<accession>A0ABP9YXR1</accession>
<evidence type="ECO:0000313" key="1">
    <source>
        <dbReference type="EMBL" id="GAA5811627.1"/>
    </source>
</evidence>
<name>A0ABP9YXR1_9FUNG</name>
<dbReference type="Proteomes" id="UP001473302">
    <property type="component" value="Unassembled WGS sequence"/>
</dbReference>
<gene>
    <name evidence="1" type="ORF">MFLAVUS_005067</name>
</gene>
<sequence length="78" mass="8704">MEEMPVDWDHIEDIYKEDPSCSSVNFRDSRSPTLTMLSSPQVPFSLIDNNAIITPTRSPIVATDACITKPDAADKHLK</sequence>
<comment type="caution">
    <text evidence="1">The sequence shown here is derived from an EMBL/GenBank/DDBJ whole genome shotgun (WGS) entry which is preliminary data.</text>
</comment>
<organism evidence="1 2">
    <name type="scientific">Mucor flavus</name>
    <dbReference type="NCBI Taxonomy" id="439312"/>
    <lineage>
        <taxon>Eukaryota</taxon>
        <taxon>Fungi</taxon>
        <taxon>Fungi incertae sedis</taxon>
        <taxon>Mucoromycota</taxon>
        <taxon>Mucoromycotina</taxon>
        <taxon>Mucoromycetes</taxon>
        <taxon>Mucorales</taxon>
        <taxon>Mucorineae</taxon>
        <taxon>Mucoraceae</taxon>
        <taxon>Mucor</taxon>
    </lineage>
</organism>
<proteinExistence type="predicted"/>
<protein>
    <submittedName>
        <fullName evidence="1">Uncharacterized protein</fullName>
    </submittedName>
</protein>
<keyword evidence="2" id="KW-1185">Reference proteome</keyword>